<evidence type="ECO:0000259" key="7">
    <source>
        <dbReference type="PROSITE" id="PS51751"/>
    </source>
</evidence>
<dbReference type="PANTHER" id="PTHR31204:SF1">
    <property type="entry name" value="SIGMA INTRACELLULAR RECEPTOR 2"/>
    <property type="match status" value="1"/>
</dbReference>
<dbReference type="InterPro" id="IPR051987">
    <property type="entry name" value="Sigma-2_receptor-like"/>
</dbReference>
<gene>
    <name evidence="8" type="ORF">RJT34_31122</name>
</gene>
<dbReference type="AlphaFoldDB" id="A0AAN9I4P8"/>
<dbReference type="Pfam" id="PF05241">
    <property type="entry name" value="EBP"/>
    <property type="match status" value="1"/>
</dbReference>
<accession>A0AAN9I4P8</accession>
<evidence type="ECO:0000256" key="4">
    <source>
        <dbReference type="ARBA" id="ARBA00023136"/>
    </source>
</evidence>
<comment type="subcellular location">
    <subcellularLocation>
        <location evidence="1">Membrane</location>
        <topology evidence="1">Multi-pass membrane protein</topology>
    </subcellularLocation>
</comment>
<evidence type="ECO:0000256" key="3">
    <source>
        <dbReference type="ARBA" id="ARBA00022989"/>
    </source>
</evidence>
<organism evidence="8 9">
    <name type="scientific">Clitoria ternatea</name>
    <name type="common">Butterfly pea</name>
    <dbReference type="NCBI Taxonomy" id="43366"/>
    <lineage>
        <taxon>Eukaryota</taxon>
        <taxon>Viridiplantae</taxon>
        <taxon>Streptophyta</taxon>
        <taxon>Embryophyta</taxon>
        <taxon>Tracheophyta</taxon>
        <taxon>Spermatophyta</taxon>
        <taxon>Magnoliopsida</taxon>
        <taxon>eudicotyledons</taxon>
        <taxon>Gunneridae</taxon>
        <taxon>Pentapetalae</taxon>
        <taxon>rosids</taxon>
        <taxon>fabids</taxon>
        <taxon>Fabales</taxon>
        <taxon>Fabaceae</taxon>
        <taxon>Papilionoideae</taxon>
        <taxon>50 kb inversion clade</taxon>
        <taxon>NPAAA clade</taxon>
        <taxon>indigoferoid/millettioid clade</taxon>
        <taxon>Phaseoleae</taxon>
        <taxon>Clitoria</taxon>
    </lineage>
</organism>
<reference evidence="8 9" key="1">
    <citation type="submission" date="2024-01" db="EMBL/GenBank/DDBJ databases">
        <title>The genomes of 5 underutilized Papilionoideae crops provide insights into root nodulation and disease resistance.</title>
        <authorList>
            <person name="Yuan L."/>
        </authorList>
    </citation>
    <scope>NUCLEOTIDE SEQUENCE [LARGE SCALE GENOMIC DNA]</scope>
    <source>
        <strain evidence="8">LY-2023</strain>
        <tissue evidence="8">Leaf</tissue>
    </source>
</reference>
<keyword evidence="2 5" id="KW-0812">Transmembrane</keyword>
<dbReference type="EMBL" id="JAYKXN010000008">
    <property type="protein sequence ID" value="KAK7263530.1"/>
    <property type="molecule type" value="Genomic_DNA"/>
</dbReference>
<dbReference type="GO" id="GO:0016020">
    <property type="term" value="C:membrane"/>
    <property type="evidence" value="ECO:0007669"/>
    <property type="project" value="UniProtKB-SubCell"/>
</dbReference>
<evidence type="ECO:0000256" key="6">
    <source>
        <dbReference type="SAM" id="Phobius"/>
    </source>
</evidence>
<keyword evidence="4 5" id="KW-0472">Membrane</keyword>
<feature type="transmembrane region" description="Helical" evidence="6">
    <location>
        <begin position="163"/>
        <end position="182"/>
    </location>
</feature>
<proteinExistence type="predicted"/>
<dbReference type="PANTHER" id="PTHR31204">
    <property type="entry name" value="SIGMA INTRACELLULAR RECEPTOR 2"/>
    <property type="match status" value="1"/>
</dbReference>
<evidence type="ECO:0000313" key="9">
    <source>
        <dbReference type="Proteomes" id="UP001359559"/>
    </source>
</evidence>
<dbReference type="GO" id="GO:0005783">
    <property type="term" value="C:endoplasmic reticulum"/>
    <property type="evidence" value="ECO:0007669"/>
    <property type="project" value="TreeGrafter"/>
</dbReference>
<keyword evidence="9" id="KW-1185">Reference proteome</keyword>
<evidence type="ECO:0000256" key="5">
    <source>
        <dbReference type="PROSITE-ProRule" id="PRU01087"/>
    </source>
</evidence>
<comment type="caution">
    <text evidence="8">The sequence shown here is derived from an EMBL/GenBank/DDBJ whole genome shotgun (WGS) entry which is preliminary data.</text>
</comment>
<feature type="transmembrane region" description="Helical" evidence="6">
    <location>
        <begin position="194"/>
        <end position="213"/>
    </location>
</feature>
<feature type="transmembrane region" description="Helical" evidence="6">
    <location>
        <begin position="69"/>
        <end position="92"/>
    </location>
</feature>
<keyword evidence="3 5" id="KW-1133">Transmembrane helix</keyword>
<protein>
    <recommendedName>
        <fullName evidence="7">EXPERA domain-containing protein</fullName>
    </recommendedName>
</protein>
<sequence>MMGCTARARSRGEGKTTKLIKAIGELRSSRGTCKLPRSLFSYKPIFSLWFFFLSSSPRREASKSVKMGLVLKLVDAILLLFFLLIAIVAPLIDAQMCLPLSYFPEILVQLKTWYTHEYDDYLVREKPHFFVGIVWLELLFQWPLSLLNLYAIFASKPWFNTTCLIYGVSVFTSMVAILSEMMGSKRASEKLLKMYFPFMVFGVLATLRGLLAHSSKTSSALKRSAMGRKKRA</sequence>
<dbReference type="Proteomes" id="UP001359559">
    <property type="component" value="Unassembled WGS sequence"/>
</dbReference>
<evidence type="ECO:0000313" key="8">
    <source>
        <dbReference type="EMBL" id="KAK7263530.1"/>
    </source>
</evidence>
<feature type="transmembrane region" description="Helical" evidence="6">
    <location>
        <begin position="129"/>
        <end position="151"/>
    </location>
</feature>
<evidence type="ECO:0000256" key="2">
    <source>
        <dbReference type="ARBA" id="ARBA00022692"/>
    </source>
</evidence>
<evidence type="ECO:0000256" key="1">
    <source>
        <dbReference type="ARBA" id="ARBA00004141"/>
    </source>
</evidence>
<dbReference type="InterPro" id="IPR033118">
    <property type="entry name" value="EXPERA"/>
</dbReference>
<feature type="domain" description="EXPERA" evidence="7">
    <location>
        <begin position="74"/>
        <end position="206"/>
    </location>
</feature>
<dbReference type="PROSITE" id="PS51751">
    <property type="entry name" value="EXPERA"/>
    <property type="match status" value="1"/>
</dbReference>
<name>A0AAN9I4P8_CLITE</name>